<protein>
    <recommendedName>
        <fullName evidence="4">Mitochondrial phosphate carrier protein</fullName>
    </recommendedName>
</protein>
<accession>L8FLY2</accession>
<dbReference type="OrthoDB" id="9992270at2759"/>
<organism evidence="2 3">
    <name type="scientific">Pseudogymnoascus destructans (strain ATCC MYA-4855 / 20631-21)</name>
    <name type="common">Bat white-nose syndrome fungus</name>
    <name type="synonym">Geomyces destructans</name>
    <dbReference type="NCBI Taxonomy" id="658429"/>
    <lineage>
        <taxon>Eukaryota</taxon>
        <taxon>Fungi</taxon>
        <taxon>Dikarya</taxon>
        <taxon>Ascomycota</taxon>
        <taxon>Pezizomycotina</taxon>
        <taxon>Leotiomycetes</taxon>
        <taxon>Thelebolales</taxon>
        <taxon>Thelebolaceae</taxon>
        <taxon>Pseudogymnoascus</taxon>
    </lineage>
</organism>
<dbReference type="Proteomes" id="UP000011064">
    <property type="component" value="Unassembled WGS sequence"/>
</dbReference>
<gene>
    <name evidence="2" type="ORF">GMDG_05098</name>
</gene>
<dbReference type="VEuPathDB" id="FungiDB:GMDG_05098"/>
<dbReference type="InParanoid" id="L8FLY2"/>
<keyword evidence="1" id="KW-0472">Membrane</keyword>
<evidence type="ECO:0000256" key="1">
    <source>
        <dbReference type="SAM" id="Phobius"/>
    </source>
</evidence>
<keyword evidence="1" id="KW-1133">Transmembrane helix</keyword>
<dbReference type="PANTHER" id="PTHR40135:SF1">
    <property type="entry name" value="MITOCHONDRIAL PHOSPHATE CARRIER PROTEIN"/>
    <property type="match status" value="1"/>
</dbReference>
<evidence type="ECO:0000313" key="2">
    <source>
        <dbReference type="EMBL" id="ELR01920.1"/>
    </source>
</evidence>
<dbReference type="HOGENOM" id="CLU_177926_1_0_1"/>
<name>L8FLY2_PSED2</name>
<dbReference type="EMBL" id="GL573270">
    <property type="protein sequence ID" value="ELR01920.1"/>
    <property type="molecule type" value="Genomic_DNA"/>
</dbReference>
<feature type="transmembrane region" description="Helical" evidence="1">
    <location>
        <begin position="12"/>
        <end position="30"/>
    </location>
</feature>
<dbReference type="STRING" id="658429.L8FLY2"/>
<keyword evidence="3" id="KW-1185">Reference proteome</keyword>
<proteinExistence type="predicted"/>
<evidence type="ECO:0000313" key="3">
    <source>
        <dbReference type="Proteomes" id="UP000011064"/>
    </source>
</evidence>
<sequence length="74" mass="8581">MMITRGFSLTNFAIGTSALCFQIFVLYPWHQQLDDDFKELKKEHLRVLHGGEKARMAELKEIREGLSILNKKST</sequence>
<dbReference type="PANTHER" id="PTHR40135">
    <property type="entry name" value="MITOCHONDRIAL PHOSPHATE CARRIER PROTEIN"/>
    <property type="match status" value="1"/>
</dbReference>
<keyword evidence="1" id="KW-0812">Transmembrane</keyword>
<dbReference type="AlphaFoldDB" id="L8FLY2"/>
<evidence type="ECO:0008006" key="4">
    <source>
        <dbReference type="Google" id="ProtNLM"/>
    </source>
</evidence>
<reference evidence="3" key="1">
    <citation type="submission" date="2010-09" db="EMBL/GenBank/DDBJ databases">
        <title>The genome sequence of Geomyces destructans 20631-21.</title>
        <authorList>
            <consortium name="The Broad Institute Genome Sequencing Platform"/>
            <person name="Cuomo C.A."/>
            <person name="Blehert D.S."/>
            <person name="Lorch J.M."/>
            <person name="Young S.K."/>
            <person name="Zeng Q."/>
            <person name="Gargeya S."/>
            <person name="Fitzgerald M."/>
            <person name="Haas B."/>
            <person name="Abouelleil A."/>
            <person name="Alvarado L."/>
            <person name="Arachchi H.M."/>
            <person name="Berlin A."/>
            <person name="Brown A."/>
            <person name="Chapman S.B."/>
            <person name="Chen Z."/>
            <person name="Dunbar C."/>
            <person name="Freedman E."/>
            <person name="Gearin G."/>
            <person name="Gellesch M."/>
            <person name="Goldberg J."/>
            <person name="Griggs A."/>
            <person name="Gujja S."/>
            <person name="Heiman D."/>
            <person name="Howarth C."/>
            <person name="Larson L."/>
            <person name="Lui A."/>
            <person name="MacDonald P.J.P."/>
            <person name="Montmayeur A."/>
            <person name="Murphy C."/>
            <person name="Neiman D."/>
            <person name="Pearson M."/>
            <person name="Priest M."/>
            <person name="Roberts A."/>
            <person name="Saif S."/>
            <person name="Shea T."/>
            <person name="Shenoy N."/>
            <person name="Sisk P."/>
            <person name="Stolte C."/>
            <person name="Sykes S."/>
            <person name="Wortman J."/>
            <person name="Nusbaum C."/>
            <person name="Birren B."/>
        </authorList>
    </citation>
    <scope>NUCLEOTIDE SEQUENCE [LARGE SCALE GENOMIC DNA]</scope>
    <source>
        <strain evidence="3">ATCC MYA-4855 / 20631-21</strain>
    </source>
</reference>